<keyword evidence="2" id="KW-1185">Reference proteome</keyword>
<dbReference type="Gene3D" id="3.40.50.720">
    <property type="entry name" value="NAD(P)-binding Rossmann-like Domain"/>
    <property type="match status" value="1"/>
</dbReference>
<evidence type="ECO:0000313" key="1">
    <source>
        <dbReference type="EMBL" id="MDA0646683.1"/>
    </source>
</evidence>
<dbReference type="Proteomes" id="UP001212498">
    <property type="component" value="Unassembled WGS sequence"/>
</dbReference>
<name>A0ABT4TC31_9ACTN</name>
<evidence type="ECO:0008006" key="3">
    <source>
        <dbReference type="Google" id="ProtNLM"/>
    </source>
</evidence>
<dbReference type="EMBL" id="JAPNUD010000216">
    <property type="protein sequence ID" value="MDA0646683.1"/>
    <property type="molecule type" value="Genomic_DNA"/>
</dbReference>
<gene>
    <name evidence="1" type="ORF">OUY24_39160</name>
</gene>
<dbReference type="SUPFAM" id="SSF51735">
    <property type="entry name" value="NAD(P)-binding Rossmann-fold domains"/>
    <property type="match status" value="1"/>
</dbReference>
<evidence type="ECO:0000313" key="2">
    <source>
        <dbReference type="Proteomes" id="UP001212498"/>
    </source>
</evidence>
<reference evidence="1 2" key="1">
    <citation type="submission" date="2022-11" db="EMBL/GenBank/DDBJ databases">
        <title>Nonomuraea corallina sp. nov., a new species of the genus Nonomuraea isolated from sea side sediment in Thai sea.</title>
        <authorList>
            <person name="Ngamcharungchit C."/>
            <person name="Matsumoto A."/>
            <person name="Suriyachadkun C."/>
            <person name="Panbangred W."/>
            <person name="Inahashi Y."/>
            <person name="Intra B."/>
        </authorList>
    </citation>
    <scope>NUCLEOTIDE SEQUENCE [LARGE SCALE GENOMIC DNA]</scope>
    <source>
        <strain evidence="1 2">DSM 43553</strain>
    </source>
</reference>
<comment type="caution">
    <text evidence="1">The sequence shown here is derived from an EMBL/GenBank/DDBJ whole genome shotgun (WGS) entry which is preliminary data.</text>
</comment>
<proteinExistence type="predicted"/>
<accession>A0ABT4TC31</accession>
<sequence>MLLLLENERSIGGTFNLGSSEETSILDLGRRVIELAGSDSEIVFVPHEEVYGPHSEEPLQRVPDTGRLRSLTGWRSTHSLDDVLRDVIAEVRAEG</sequence>
<protein>
    <recommendedName>
        <fullName evidence="3">NAD-dependent epimerase/dehydratase family protein</fullName>
    </recommendedName>
</protein>
<organism evidence="1 2">
    <name type="scientific">Nonomuraea ferruginea</name>
    <dbReference type="NCBI Taxonomy" id="46174"/>
    <lineage>
        <taxon>Bacteria</taxon>
        <taxon>Bacillati</taxon>
        <taxon>Actinomycetota</taxon>
        <taxon>Actinomycetes</taxon>
        <taxon>Streptosporangiales</taxon>
        <taxon>Streptosporangiaceae</taxon>
        <taxon>Nonomuraea</taxon>
    </lineage>
</organism>
<dbReference type="InterPro" id="IPR036291">
    <property type="entry name" value="NAD(P)-bd_dom_sf"/>
</dbReference>